<dbReference type="SUPFAM" id="SSF48317">
    <property type="entry name" value="Acid phosphatase/Vanadium-dependent haloperoxidase"/>
    <property type="match status" value="1"/>
</dbReference>
<feature type="transmembrane region" description="Helical" evidence="1">
    <location>
        <begin position="180"/>
        <end position="201"/>
    </location>
</feature>
<sequence>MLNTAPSRLRRFIAARLSPEGQMGLHLTVGLALLVLAAWIFGEIAEDVVTGDTITLVDIQLAHWFHERATQGFTRAMLVVTHWNGIVGSSIMAALLALWFWRRHAHYWLIVCLVAVPGGMLLNVALKHVFRRTRPSFDDPLLSLMTYSFPSGHTAAATVFYGLLACYLVRRVRTWRVRALVTLGAVLMVMLVALSRMYLGVHYLSDVLAAAAEGAAWLAICITAVSTLHRRRLARGQTSWSERAHRAAAAEDLQ</sequence>
<keyword evidence="4" id="KW-1185">Reference proteome</keyword>
<feature type="transmembrane region" description="Helical" evidence="1">
    <location>
        <begin position="146"/>
        <end position="168"/>
    </location>
</feature>
<dbReference type="AlphaFoldDB" id="A0A7X3FYV7"/>
<feature type="transmembrane region" description="Helical" evidence="1">
    <location>
        <begin position="207"/>
        <end position="228"/>
    </location>
</feature>
<evidence type="ECO:0000313" key="4">
    <source>
        <dbReference type="Proteomes" id="UP000443353"/>
    </source>
</evidence>
<evidence type="ECO:0000256" key="1">
    <source>
        <dbReference type="SAM" id="Phobius"/>
    </source>
</evidence>
<dbReference type="SMART" id="SM00014">
    <property type="entry name" value="acidPPc"/>
    <property type="match status" value="1"/>
</dbReference>
<feature type="transmembrane region" description="Helical" evidence="1">
    <location>
        <begin position="82"/>
        <end position="100"/>
    </location>
</feature>
<accession>A0A7X3FYV7</accession>
<dbReference type="RefSeq" id="WP_160408477.1">
    <property type="nucleotide sequence ID" value="NZ_WSES01000003.1"/>
</dbReference>
<keyword evidence="1" id="KW-1133">Transmembrane helix</keyword>
<gene>
    <name evidence="3" type="ORF">GPY61_10245</name>
</gene>
<dbReference type="InterPro" id="IPR000326">
    <property type="entry name" value="PAP2/HPO"/>
</dbReference>
<keyword evidence="1" id="KW-0812">Transmembrane</keyword>
<feature type="domain" description="Phosphatidic acid phosphatase type 2/haloperoxidase" evidence="2">
    <location>
        <begin position="109"/>
        <end position="222"/>
    </location>
</feature>
<comment type="caution">
    <text evidence="3">The sequence shown here is derived from an EMBL/GenBank/DDBJ whole genome shotgun (WGS) entry which is preliminary data.</text>
</comment>
<organism evidence="3 4">
    <name type="scientific">Massilia cellulosiltytica</name>
    <dbReference type="NCBI Taxonomy" id="2683234"/>
    <lineage>
        <taxon>Bacteria</taxon>
        <taxon>Pseudomonadati</taxon>
        <taxon>Pseudomonadota</taxon>
        <taxon>Betaproteobacteria</taxon>
        <taxon>Burkholderiales</taxon>
        <taxon>Oxalobacteraceae</taxon>
        <taxon>Telluria group</taxon>
        <taxon>Massilia</taxon>
    </lineage>
</organism>
<dbReference type="Gene3D" id="1.20.144.10">
    <property type="entry name" value="Phosphatidic acid phosphatase type 2/haloperoxidase"/>
    <property type="match status" value="2"/>
</dbReference>
<keyword evidence="1" id="KW-0472">Membrane</keyword>
<protein>
    <submittedName>
        <fullName evidence="3">Phosphatase PAP2 family protein</fullName>
    </submittedName>
</protein>
<dbReference type="InterPro" id="IPR036938">
    <property type="entry name" value="PAP2/HPO_sf"/>
</dbReference>
<name>A0A7X3FYV7_9BURK</name>
<dbReference type="EMBL" id="WSES01000003">
    <property type="protein sequence ID" value="MVW60310.1"/>
    <property type="molecule type" value="Genomic_DNA"/>
</dbReference>
<dbReference type="Pfam" id="PF01569">
    <property type="entry name" value="PAP2"/>
    <property type="match status" value="1"/>
</dbReference>
<evidence type="ECO:0000259" key="2">
    <source>
        <dbReference type="SMART" id="SM00014"/>
    </source>
</evidence>
<dbReference type="PANTHER" id="PTHR14969">
    <property type="entry name" value="SPHINGOSINE-1-PHOSPHATE PHOSPHOHYDROLASE"/>
    <property type="match status" value="1"/>
</dbReference>
<dbReference type="PANTHER" id="PTHR14969:SF13">
    <property type="entry name" value="AT30094P"/>
    <property type="match status" value="1"/>
</dbReference>
<dbReference type="Proteomes" id="UP000443353">
    <property type="component" value="Unassembled WGS sequence"/>
</dbReference>
<feature type="transmembrane region" description="Helical" evidence="1">
    <location>
        <begin position="107"/>
        <end position="126"/>
    </location>
</feature>
<evidence type="ECO:0000313" key="3">
    <source>
        <dbReference type="EMBL" id="MVW60310.1"/>
    </source>
</evidence>
<proteinExistence type="predicted"/>
<dbReference type="CDD" id="cd03392">
    <property type="entry name" value="PAP2_like_2"/>
    <property type="match status" value="1"/>
</dbReference>
<reference evidence="3 4" key="1">
    <citation type="submission" date="2019-12" db="EMBL/GenBank/DDBJ databases">
        <authorList>
            <person name="Li C."/>
            <person name="Zhao J."/>
        </authorList>
    </citation>
    <scope>NUCLEOTIDE SEQUENCE [LARGE SCALE GENOMIC DNA]</scope>
    <source>
        <strain evidence="3 4">NEAU-DD11</strain>
    </source>
</reference>
<feature type="transmembrane region" description="Helical" evidence="1">
    <location>
        <begin position="21"/>
        <end position="41"/>
    </location>
</feature>